<name>A0A9E7T9A9_9CAUD</name>
<dbReference type="Proteomes" id="UP001059412">
    <property type="component" value="Segment"/>
</dbReference>
<accession>A0A9E7T9A9</accession>
<dbReference type="NCBIfam" id="NF040465">
    <property type="entry name" value="T7_gp19.5"/>
    <property type="match status" value="1"/>
</dbReference>
<dbReference type="EMBL" id="ON754979">
    <property type="protein sequence ID" value="UUB18480.1"/>
    <property type="molecule type" value="Genomic_DNA"/>
</dbReference>
<protein>
    <recommendedName>
        <fullName evidence="3">Gp19.5</fullName>
    </recommendedName>
</protein>
<proteinExistence type="predicted"/>
<keyword evidence="2" id="KW-1185">Reference proteome</keyword>
<organism evidence="1 2">
    <name type="scientific">Salmonella phage vB_SalM_PC127</name>
    <dbReference type="NCBI Taxonomy" id="2961705"/>
    <lineage>
        <taxon>Viruses</taxon>
        <taxon>Duplodnaviria</taxon>
        <taxon>Heunggongvirae</taxon>
        <taxon>Uroviricota</taxon>
        <taxon>Caudoviricetes</taxon>
        <taxon>Autographivirales</taxon>
        <taxon>Autotranscriptaviridae</taxon>
        <taxon>Studiervirinae</taxon>
        <taxon>Berlinvirus</taxon>
        <taxon>Berlinvirus PC127</taxon>
    </lineage>
</organism>
<evidence type="ECO:0000313" key="2">
    <source>
        <dbReference type="Proteomes" id="UP001059412"/>
    </source>
</evidence>
<evidence type="ECO:0008006" key="3">
    <source>
        <dbReference type="Google" id="ProtNLM"/>
    </source>
</evidence>
<reference evidence="1 2" key="1">
    <citation type="submission" date="2022-06" db="EMBL/GenBank/DDBJ databases">
        <title>Complete genome sequence analysis of a novel Salmonella phage PC127.</title>
        <authorList>
            <person name="Zhuang Y."/>
        </authorList>
    </citation>
    <scope>NUCLEOTIDE SEQUENCE [LARGE SCALE GENOMIC DNA]</scope>
</reference>
<sequence length="51" mass="5558">MRLLSVLKTLATHRTTYKFLVVLAAAIGITSSVEHISELETLLCSLLTCVP</sequence>
<evidence type="ECO:0000313" key="1">
    <source>
        <dbReference type="EMBL" id="UUB18480.1"/>
    </source>
</evidence>